<keyword evidence="1" id="KW-0472">Membrane</keyword>
<gene>
    <name evidence="3" type="ORF">R1flu_003179</name>
</gene>
<sequence length="331" mass="36661">MRKKHGDSDLVCRQWILFWSVMSSTCLGVYVLLSPVLRENRTDSPQSELKLNRAGADCCRGIDHLEYWGHAVKWGSEHKTNSSQECCAACKAMCPEDGICKCNSWVYCGDKVKCGENLGQCWLKKQEDPLNPDVQESGEHVTWTSGLVFGRDVGILVLMTEHGSIRVKLMPDCAPLSVHYFVEVLKLRHCAGCQIYRAEPRGSFWDQDGQHMDKASTGPPYGLLQGTLDLQAGPFKVIPAESCPVVVRGLVGWVGGGPDFFISLADHPEWPAKHTVFGYVLPEDMGVVEAISALPTTQSEWSGVKISLLETPVSINMSRHDNQVVKKSRQS</sequence>
<dbReference type="Gene3D" id="3.50.4.10">
    <property type="entry name" value="Hepatocyte Growth Factor"/>
    <property type="match status" value="1"/>
</dbReference>
<dbReference type="PANTHER" id="PTHR46873">
    <property type="entry name" value="EXPRESSED PROTEIN"/>
    <property type="match status" value="1"/>
</dbReference>
<evidence type="ECO:0000256" key="1">
    <source>
        <dbReference type="SAM" id="Phobius"/>
    </source>
</evidence>
<name>A0ABD1Y967_9MARC</name>
<evidence type="ECO:0000259" key="2">
    <source>
        <dbReference type="Pfam" id="PF00160"/>
    </source>
</evidence>
<dbReference type="EMBL" id="JBHFFA010000006">
    <property type="protein sequence ID" value="KAL2622974.1"/>
    <property type="molecule type" value="Genomic_DNA"/>
</dbReference>
<protein>
    <recommendedName>
        <fullName evidence="2">PPIase cyclophilin-type domain-containing protein</fullName>
    </recommendedName>
</protein>
<dbReference type="FunFam" id="2.40.100.10:FF:000086">
    <property type="entry name" value="Predicted protein"/>
    <property type="match status" value="1"/>
</dbReference>
<feature type="transmembrane region" description="Helical" evidence="1">
    <location>
        <begin position="12"/>
        <end position="33"/>
    </location>
</feature>
<dbReference type="Pfam" id="PF00160">
    <property type="entry name" value="Pro_isomerase"/>
    <property type="match status" value="1"/>
</dbReference>
<keyword evidence="1" id="KW-0812">Transmembrane</keyword>
<evidence type="ECO:0000313" key="3">
    <source>
        <dbReference type="EMBL" id="KAL2622974.1"/>
    </source>
</evidence>
<proteinExistence type="predicted"/>
<dbReference type="SUPFAM" id="SSF50891">
    <property type="entry name" value="Cyclophilin-like"/>
    <property type="match status" value="1"/>
</dbReference>
<dbReference type="InterPro" id="IPR002130">
    <property type="entry name" value="Cyclophilin-type_PPIase_dom"/>
</dbReference>
<dbReference type="PANTHER" id="PTHR46873:SF1">
    <property type="entry name" value="EXPRESSED PROTEIN"/>
    <property type="match status" value="1"/>
</dbReference>
<keyword evidence="4" id="KW-1185">Reference proteome</keyword>
<dbReference type="AlphaFoldDB" id="A0ABD1Y967"/>
<dbReference type="Proteomes" id="UP001605036">
    <property type="component" value="Unassembled WGS sequence"/>
</dbReference>
<organism evidence="3 4">
    <name type="scientific">Riccia fluitans</name>
    <dbReference type="NCBI Taxonomy" id="41844"/>
    <lineage>
        <taxon>Eukaryota</taxon>
        <taxon>Viridiplantae</taxon>
        <taxon>Streptophyta</taxon>
        <taxon>Embryophyta</taxon>
        <taxon>Marchantiophyta</taxon>
        <taxon>Marchantiopsida</taxon>
        <taxon>Marchantiidae</taxon>
        <taxon>Marchantiales</taxon>
        <taxon>Ricciaceae</taxon>
        <taxon>Riccia</taxon>
    </lineage>
</organism>
<keyword evidence="1" id="KW-1133">Transmembrane helix</keyword>
<feature type="domain" description="PPIase cyclophilin-type" evidence="2">
    <location>
        <begin position="158"/>
        <end position="306"/>
    </location>
</feature>
<comment type="caution">
    <text evidence="3">The sequence shown here is derived from an EMBL/GenBank/DDBJ whole genome shotgun (WGS) entry which is preliminary data.</text>
</comment>
<dbReference type="Gene3D" id="2.40.100.10">
    <property type="entry name" value="Cyclophilin-like"/>
    <property type="match status" value="1"/>
</dbReference>
<dbReference type="InterPro" id="IPR029000">
    <property type="entry name" value="Cyclophilin-like_dom_sf"/>
</dbReference>
<accession>A0ABD1Y967</accession>
<reference evidence="3 4" key="1">
    <citation type="submission" date="2024-09" db="EMBL/GenBank/DDBJ databases">
        <title>Chromosome-scale assembly of Riccia fluitans.</title>
        <authorList>
            <person name="Paukszto L."/>
            <person name="Sawicki J."/>
            <person name="Karawczyk K."/>
            <person name="Piernik-Szablinska J."/>
            <person name="Szczecinska M."/>
            <person name="Mazdziarz M."/>
        </authorList>
    </citation>
    <scope>NUCLEOTIDE SEQUENCE [LARGE SCALE GENOMIC DNA]</scope>
    <source>
        <strain evidence="3">Rf_01</strain>
        <tissue evidence="3">Aerial parts of the thallus</tissue>
    </source>
</reference>
<evidence type="ECO:0000313" key="4">
    <source>
        <dbReference type="Proteomes" id="UP001605036"/>
    </source>
</evidence>